<organism evidence="1 2">
    <name type="scientific">Pseudomonas panipatensis</name>
    <dbReference type="NCBI Taxonomy" id="428992"/>
    <lineage>
        <taxon>Bacteria</taxon>
        <taxon>Pseudomonadati</taxon>
        <taxon>Pseudomonadota</taxon>
        <taxon>Gammaproteobacteria</taxon>
        <taxon>Pseudomonadales</taxon>
        <taxon>Pseudomonadaceae</taxon>
        <taxon>Pseudomonas</taxon>
    </lineage>
</organism>
<reference evidence="2" key="1">
    <citation type="submission" date="2016-10" db="EMBL/GenBank/DDBJ databases">
        <authorList>
            <person name="Varghese N."/>
            <person name="Submissions S."/>
        </authorList>
    </citation>
    <scope>NUCLEOTIDE SEQUENCE [LARGE SCALE GENOMIC DNA]</scope>
    <source>
        <strain evidence="2">CCM 7469</strain>
    </source>
</reference>
<name>A0A1G8IKR3_9PSED</name>
<dbReference type="Proteomes" id="UP000199636">
    <property type="component" value="Unassembled WGS sequence"/>
</dbReference>
<protein>
    <submittedName>
        <fullName evidence="1">PGAP1-like protein</fullName>
    </submittedName>
</protein>
<keyword evidence="2" id="KW-1185">Reference proteome</keyword>
<proteinExistence type="predicted"/>
<dbReference type="EMBL" id="FNDS01000006">
    <property type="protein sequence ID" value="SDI19628.1"/>
    <property type="molecule type" value="Genomic_DNA"/>
</dbReference>
<accession>A0A1G8IKR3</accession>
<gene>
    <name evidence="1" type="ORF">SAMN05216272_106323</name>
</gene>
<evidence type="ECO:0000313" key="2">
    <source>
        <dbReference type="Proteomes" id="UP000199636"/>
    </source>
</evidence>
<dbReference type="Gene3D" id="3.40.50.1820">
    <property type="entry name" value="alpha/beta hydrolase"/>
    <property type="match status" value="1"/>
</dbReference>
<dbReference type="InterPro" id="IPR029058">
    <property type="entry name" value="AB_hydrolase_fold"/>
</dbReference>
<dbReference type="RefSeq" id="WP_170842813.1">
    <property type="nucleotide sequence ID" value="NZ_FNDS01000006.1"/>
</dbReference>
<evidence type="ECO:0000313" key="1">
    <source>
        <dbReference type="EMBL" id="SDI19628.1"/>
    </source>
</evidence>
<dbReference type="SUPFAM" id="SSF53474">
    <property type="entry name" value="alpha/beta-Hydrolases"/>
    <property type="match status" value="1"/>
</dbReference>
<dbReference type="AlphaFoldDB" id="A0A1G8IKR3"/>
<dbReference type="STRING" id="428992.SAMN05216272_106323"/>
<sequence length="267" mass="29530">MKASLFASLAAPLRRRPVEYRPSRLLLALESRALLEWATLPAALPWLLWRVPKGDGHGVMVLPGLMAGDHSTAPLRRFLRNRGYRVQGWGQGINRGPGGGVVSQLIERLEALHASSGGKVSLIGWSLGGIFARELARLRPTLVRQVITLGSPLYGAPETSTNAWHLYRLVRKVEHGDEVRGEVAPPVPTTSIYSRSDGVVGWGGSVERQGRRTDNIEINCASHLGLGVHPLVWYAIGDRLAQAEGRWRHFRPRGAQRAFFPFRAPRR</sequence>